<dbReference type="SUPFAM" id="SSF47823">
    <property type="entry name" value="lambda integrase-like, N-terminal domain"/>
    <property type="match status" value="1"/>
</dbReference>
<keyword evidence="4" id="KW-1185">Reference proteome</keyword>
<dbReference type="AlphaFoldDB" id="A0ABD2XQ28"/>
<protein>
    <recommendedName>
        <fullName evidence="5">Core-binding (CB) domain-containing protein</fullName>
    </recommendedName>
</protein>
<feature type="region of interest" description="Disordered" evidence="2">
    <location>
        <begin position="24"/>
        <end position="52"/>
    </location>
</feature>
<evidence type="ECO:0000313" key="3">
    <source>
        <dbReference type="EMBL" id="KAL3407556.1"/>
    </source>
</evidence>
<dbReference type="InterPro" id="IPR010998">
    <property type="entry name" value="Integrase_recombinase_N"/>
</dbReference>
<dbReference type="PANTHER" id="PTHR35617:SF3">
    <property type="entry name" value="CORE-BINDING (CB) DOMAIN-CONTAINING PROTEIN"/>
    <property type="match status" value="1"/>
</dbReference>
<name>A0ABD2XQ28_9HYME</name>
<evidence type="ECO:0008006" key="5">
    <source>
        <dbReference type="Google" id="ProtNLM"/>
    </source>
</evidence>
<proteinExistence type="predicted"/>
<dbReference type="PANTHER" id="PTHR35617">
    <property type="entry name" value="PHAGE_INTEGRASE DOMAIN-CONTAINING PROTEIN"/>
    <property type="match status" value="1"/>
</dbReference>
<dbReference type="EMBL" id="JBJJXI010000003">
    <property type="protein sequence ID" value="KAL3407556.1"/>
    <property type="molecule type" value="Genomic_DNA"/>
</dbReference>
<dbReference type="GO" id="GO:0003677">
    <property type="term" value="F:DNA binding"/>
    <property type="evidence" value="ECO:0007669"/>
    <property type="project" value="UniProtKB-KW"/>
</dbReference>
<evidence type="ECO:0000256" key="2">
    <source>
        <dbReference type="SAM" id="MobiDB-lite"/>
    </source>
</evidence>
<dbReference type="Proteomes" id="UP001627154">
    <property type="component" value="Unassembled WGS sequence"/>
</dbReference>
<keyword evidence="1" id="KW-0238">DNA-binding</keyword>
<feature type="region of interest" description="Disordered" evidence="2">
    <location>
        <begin position="229"/>
        <end position="303"/>
    </location>
</feature>
<sequence>MTHQTIPQSVACEARPEVMVNTVDAKSKNDAGGNITHNDKDEGQKVTRDNDQEESNDFLALIINDDPQDEVEGESIKESIAAQWQKIVQTGLAKDAKLELLKKYPIPSNCPTLCHPELNDEFKAILGPGLKKDYYQTVTQYQLGVSIGILGTAMTEVIRTQTAKAMTGIFEPIKDACRLLTDMHYGISRTRRSFVEPSLNLKNKNIAKESPIDRRLYGGNFSALLKTAKDTEQTSKGMSKKASLPAQKDNNKQDGYTHIQKKYKSSTSLNRYGPPRKNQSGSSSRCEGFKIPFPKIPHQSQIPREEKLSAEELAEYQKRIPPIIEEPYLGGRKIILQAIMRKGHSQRAALIMLSSIQDSTMRQYEKPLRLWWEYTKRENISPFTDKAECVTKFLTELECVDKSYSTLNIYRSAISLMSLNDFGKNSSLSRFFKGLAAQKPPQPKYNTTWDPEIVISELAKQYPNENLSLEKLTKKLVTLMALITAHRAQTFAKIETDQITWETDSVQTKVPQRIKTSGHNKCQPLLHIPLFKERKNVCVMSALQTYYRR</sequence>
<reference evidence="3 4" key="1">
    <citation type="journal article" date="2024" name="bioRxiv">
        <title>A reference genome for Trichogramma kaykai: A tiny desert-dwelling parasitoid wasp with competing sex-ratio distorters.</title>
        <authorList>
            <person name="Culotta J."/>
            <person name="Lindsey A.R."/>
        </authorList>
    </citation>
    <scope>NUCLEOTIDE SEQUENCE [LARGE SCALE GENOMIC DNA]</scope>
    <source>
        <strain evidence="3 4">KSX58</strain>
    </source>
</reference>
<evidence type="ECO:0000313" key="4">
    <source>
        <dbReference type="Proteomes" id="UP001627154"/>
    </source>
</evidence>
<accession>A0ABD2XQ28</accession>
<organism evidence="3 4">
    <name type="scientific">Trichogramma kaykai</name>
    <dbReference type="NCBI Taxonomy" id="54128"/>
    <lineage>
        <taxon>Eukaryota</taxon>
        <taxon>Metazoa</taxon>
        <taxon>Ecdysozoa</taxon>
        <taxon>Arthropoda</taxon>
        <taxon>Hexapoda</taxon>
        <taxon>Insecta</taxon>
        <taxon>Pterygota</taxon>
        <taxon>Neoptera</taxon>
        <taxon>Endopterygota</taxon>
        <taxon>Hymenoptera</taxon>
        <taxon>Apocrita</taxon>
        <taxon>Proctotrupomorpha</taxon>
        <taxon>Chalcidoidea</taxon>
        <taxon>Trichogrammatidae</taxon>
        <taxon>Trichogramma</taxon>
    </lineage>
</organism>
<comment type="caution">
    <text evidence="3">The sequence shown here is derived from an EMBL/GenBank/DDBJ whole genome shotgun (WGS) entry which is preliminary data.</text>
</comment>
<evidence type="ECO:0000256" key="1">
    <source>
        <dbReference type="ARBA" id="ARBA00023125"/>
    </source>
</evidence>
<dbReference type="Gene3D" id="1.10.150.130">
    <property type="match status" value="1"/>
</dbReference>
<gene>
    <name evidence="3" type="ORF">TKK_000238</name>
</gene>
<feature type="compositionally biased region" description="Basic and acidic residues" evidence="2">
    <location>
        <begin position="37"/>
        <end position="50"/>
    </location>
</feature>